<feature type="compositionally biased region" description="Basic and acidic residues" evidence="1">
    <location>
        <begin position="249"/>
        <end position="261"/>
    </location>
</feature>
<keyword evidence="3" id="KW-1185">Reference proteome</keyword>
<feature type="compositionally biased region" description="Low complexity" evidence="1">
    <location>
        <begin position="169"/>
        <end position="189"/>
    </location>
</feature>
<evidence type="ECO:0000256" key="1">
    <source>
        <dbReference type="SAM" id="MobiDB-lite"/>
    </source>
</evidence>
<feature type="region of interest" description="Disordered" evidence="1">
    <location>
        <begin position="162"/>
        <end position="189"/>
    </location>
</feature>
<feature type="compositionally biased region" description="Low complexity" evidence="1">
    <location>
        <begin position="46"/>
        <end position="75"/>
    </location>
</feature>
<reference evidence="2 3" key="1">
    <citation type="journal article" date="2024" name="J Genomics">
        <title>Draft genome sequencing and assembly of Favolaschia claudopus CIRM-BRFM 2984 isolated from oak limbs.</title>
        <authorList>
            <person name="Navarro D."/>
            <person name="Drula E."/>
            <person name="Chaduli D."/>
            <person name="Cazenave R."/>
            <person name="Ahrendt S."/>
            <person name="Wang J."/>
            <person name="Lipzen A."/>
            <person name="Daum C."/>
            <person name="Barry K."/>
            <person name="Grigoriev I.V."/>
            <person name="Favel A."/>
            <person name="Rosso M.N."/>
            <person name="Martin F."/>
        </authorList>
    </citation>
    <scope>NUCLEOTIDE SEQUENCE [LARGE SCALE GENOMIC DNA]</scope>
    <source>
        <strain evidence="2 3">CIRM-BRFM 2984</strain>
    </source>
</reference>
<sequence>MTTRRPPLTQRLRPSSQVYLGSDSAYSSYLSSPPDLPDLPEPPSPGSSSSTSTSGLPSPPATNSTGSGSTGDPGSIAFRGGTGGALNMLNGSNIKTFHAAFETADHSADHDDDYDDDNDDENGEDNTARLNHQRRQSASENVLALQRVKSLTQRNKIALDKLSSFSRHGSPAPSAGNSSARRSSINRSPPRPVFFRLRLRLALQLQLQFQFRLQLLPVQLPPLHPPRTHARTSPPIRLRHRTRRQLRPRPRDCRPPTDNADRPATAPRLCPREPRRNISPRRRTRRARARGRPGGTGCRICR</sequence>
<proteinExistence type="predicted"/>
<evidence type="ECO:0000313" key="3">
    <source>
        <dbReference type="Proteomes" id="UP001362999"/>
    </source>
</evidence>
<evidence type="ECO:0000313" key="2">
    <source>
        <dbReference type="EMBL" id="KAK7048809.1"/>
    </source>
</evidence>
<feature type="compositionally biased region" description="Low complexity" evidence="1">
    <location>
        <begin position="1"/>
        <end position="33"/>
    </location>
</feature>
<dbReference type="Proteomes" id="UP001362999">
    <property type="component" value="Unassembled WGS sequence"/>
</dbReference>
<name>A0AAW0DC92_9AGAR</name>
<dbReference type="EMBL" id="JAWWNJ010000009">
    <property type="protein sequence ID" value="KAK7048809.1"/>
    <property type="molecule type" value="Genomic_DNA"/>
</dbReference>
<feature type="compositionally biased region" description="Gly residues" evidence="1">
    <location>
        <begin position="292"/>
        <end position="302"/>
    </location>
</feature>
<dbReference type="AlphaFoldDB" id="A0AAW0DC92"/>
<feature type="compositionally biased region" description="Acidic residues" evidence="1">
    <location>
        <begin position="110"/>
        <end position="124"/>
    </location>
</feature>
<protein>
    <submittedName>
        <fullName evidence="2">Uncharacterized protein</fullName>
    </submittedName>
</protein>
<comment type="caution">
    <text evidence="2">The sequence shown here is derived from an EMBL/GenBank/DDBJ whole genome shotgun (WGS) entry which is preliminary data.</text>
</comment>
<feature type="compositionally biased region" description="Basic residues" evidence="1">
    <location>
        <begin position="278"/>
        <end position="291"/>
    </location>
</feature>
<gene>
    <name evidence="2" type="ORF">R3P38DRAFT_1877756</name>
</gene>
<feature type="region of interest" description="Disordered" evidence="1">
    <location>
        <begin position="224"/>
        <end position="302"/>
    </location>
</feature>
<feature type="region of interest" description="Disordered" evidence="1">
    <location>
        <begin position="107"/>
        <end position="141"/>
    </location>
</feature>
<organism evidence="2 3">
    <name type="scientific">Favolaschia claudopus</name>
    <dbReference type="NCBI Taxonomy" id="2862362"/>
    <lineage>
        <taxon>Eukaryota</taxon>
        <taxon>Fungi</taxon>
        <taxon>Dikarya</taxon>
        <taxon>Basidiomycota</taxon>
        <taxon>Agaricomycotina</taxon>
        <taxon>Agaricomycetes</taxon>
        <taxon>Agaricomycetidae</taxon>
        <taxon>Agaricales</taxon>
        <taxon>Marasmiineae</taxon>
        <taxon>Mycenaceae</taxon>
        <taxon>Favolaschia</taxon>
    </lineage>
</organism>
<feature type="compositionally biased region" description="Basic residues" evidence="1">
    <location>
        <begin position="237"/>
        <end position="248"/>
    </location>
</feature>
<accession>A0AAW0DC92</accession>
<feature type="compositionally biased region" description="Pro residues" evidence="1">
    <location>
        <begin position="34"/>
        <end position="45"/>
    </location>
</feature>
<feature type="region of interest" description="Disordered" evidence="1">
    <location>
        <begin position="1"/>
        <end position="79"/>
    </location>
</feature>